<dbReference type="InterPro" id="IPR039315">
    <property type="entry name" value="CheW"/>
</dbReference>
<dbReference type="PROSITE" id="PS50851">
    <property type="entry name" value="CHEW"/>
    <property type="match status" value="1"/>
</dbReference>
<proteinExistence type="predicted"/>
<dbReference type="Proteomes" id="UP000581447">
    <property type="component" value="Unassembled WGS sequence"/>
</dbReference>
<dbReference type="PANTHER" id="PTHR22617">
    <property type="entry name" value="CHEMOTAXIS SENSOR HISTIDINE KINASE-RELATED"/>
    <property type="match status" value="1"/>
</dbReference>
<dbReference type="Gene3D" id="2.30.30.40">
    <property type="entry name" value="SH3 Domains"/>
    <property type="match status" value="1"/>
</dbReference>
<dbReference type="InterPro" id="IPR002545">
    <property type="entry name" value="CheW-lke_dom"/>
</dbReference>
<organism evidence="2 3">
    <name type="scientific">Sphingorhabdus rigui</name>
    <dbReference type="NCBI Taxonomy" id="1282858"/>
    <lineage>
        <taxon>Bacteria</taxon>
        <taxon>Pseudomonadati</taxon>
        <taxon>Pseudomonadota</taxon>
        <taxon>Alphaproteobacteria</taxon>
        <taxon>Sphingomonadales</taxon>
        <taxon>Sphingomonadaceae</taxon>
        <taxon>Sphingorhabdus</taxon>
    </lineage>
</organism>
<name>A0A840B429_9SPHN</name>
<evidence type="ECO:0000259" key="1">
    <source>
        <dbReference type="PROSITE" id="PS50851"/>
    </source>
</evidence>
<dbReference type="PANTHER" id="PTHR22617:SF23">
    <property type="entry name" value="CHEMOTAXIS PROTEIN CHEW"/>
    <property type="match status" value="1"/>
</dbReference>
<dbReference type="RefSeq" id="WP_183941012.1">
    <property type="nucleotide sequence ID" value="NZ_BAABBG010000023.1"/>
</dbReference>
<dbReference type="SMART" id="SM00260">
    <property type="entry name" value="CheW"/>
    <property type="match status" value="1"/>
</dbReference>
<dbReference type="Gene3D" id="2.40.50.180">
    <property type="entry name" value="CheA-289, Domain 4"/>
    <property type="match status" value="1"/>
</dbReference>
<dbReference type="InterPro" id="IPR036061">
    <property type="entry name" value="CheW-like_dom_sf"/>
</dbReference>
<dbReference type="Pfam" id="PF01584">
    <property type="entry name" value="CheW"/>
    <property type="match status" value="1"/>
</dbReference>
<reference evidence="2 3" key="1">
    <citation type="submission" date="2020-08" db="EMBL/GenBank/DDBJ databases">
        <title>Genomic Encyclopedia of Type Strains, Phase IV (KMG-IV): sequencing the most valuable type-strain genomes for metagenomic binning, comparative biology and taxonomic classification.</title>
        <authorList>
            <person name="Goeker M."/>
        </authorList>
    </citation>
    <scope>NUCLEOTIDE SEQUENCE [LARGE SCALE GENOMIC DNA]</scope>
    <source>
        <strain evidence="2 3">DSM 29050</strain>
    </source>
</reference>
<dbReference type="GO" id="GO:0005829">
    <property type="term" value="C:cytosol"/>
    <property type="evidence" value="ECO:0007669"/>
    <property type="project" value="TreeGrafter"/>
</dbReference>
<dbReference type="EMBL" id="JACIEA010000001">
    <property type="protein sequence ID" value="MBB3942975.1"/>
    <property type="molecule type" value="Genomic_DNA"/>
</dbReference>
<accession>A0A840B429</accession>
<gene>
    <name evidence="2" type="ORF">GGR91_001197</name>
</gene>
<sequence length="145" mass="15520">MSNKLYLMADLAGSRVAIDSRHVESIVHLPDVVPVPMCDPSIAGIFALRSRVLTLIDTQFLITGVQQPAHKGTLAVVTEIAGHQYGLLVDKVHDVVPIAIAQAESNILPPTAWNRYVDQVAAHQGELVMILKTEALVSGQPALAA</sequence>
<dbReference type="GO" id="GO:0007165">
    <property type="term" value="P:signal transduction"/>
    <property type="evidence" value="ECO:0007669"/>
    <property type="project" value="InterPro"/>
</dbReference>
<feature type="domain" description="CheW-like" evidence="1">
    <location>
        <begin position="3"/>
        <end position="142"/>
    </location>
</feature>
<evidence type="ECO:0000313" key="3">
    <source>
        <dbReference type="Proteomes" id="UP000581447"/>
    </source>
</evidence>
<dbReference type="AlphaFoldDB" id="A0A840B429"/>
<comment type="caution">
    <text evidence="2">The sequence shown here is derived from an EMBL/GenBank/DDBJ whole genome shotgun (WGS) entry which is preliminary data.</text>
</comment>
<dbReference type="SUPFAM" id="SSF50341">
    <property type="entry name" value="CheW-like"/>
    <property type="match status" value="1"/>
</dbReference>
<protein>
    <submittedName>
        <fullName evidence="2">Purine-binding chemotaxis protein CheW</fullName>
    </submittedName>
</protein>
<evidence type="ECO:0000313" key="2">
    <source>
        <dbReference type="EMBL" id="MBB3942975.1"/>
    </source>
</evidence>
<keyword evidence="3" id="KW-1185">Reference proteome</keyword>
<dbReference type="GO" id="GO:0006935">
    <property type="term" value="P:chemotaxis"/>
    <property type="evidence" value="ECO:0007669"/>
    <property type="project" value="InterPro"/>
</dbReference>